<dbReference type="EMBL" id="QWLB01000085">
    <property type="protein sequence ID" value="RIH90421.1"/>
    <property type="molecule type" value="Genomic_DNA"/>
</dbReference>
<evidence type="ECO:0000313" key="5">
    <source>
        <dbReference type="Proteomes" id="UP000266178"/>
    </source>
</evidence>
<evidence type="ECO:0000256" key="1">
    <source>
        <dbReference type="ARBA" id="ARBA00022603"/>
    </source>
</evidence>
<dbReference type="GO" id="GO:0009007">
    <property type="term" value="F:site-specific DNA-methyltransferase (adenine-specific) activity"/>
    <property type="evidence" value="ECO:0007669"/>
    <property type="project" value="UniProtKB-EC"/>
</dbReference>
<keyword evidence="1 4" id="KW-0489">Methyltransferase</keyword>
<dbReference type="EC" id="2.1.1.72" evidence="4"/>
<evidence type="ECO:0000313" key="4">
    <source>
        <dbReference type="EMBL" id="RIH90421.1"/>
    </source>
</evidence>
<evidence type="ECO:0000256" key="3">
    <source>
        <dbReference type="ARBA" id="ARBA00022691"/>
    </source>
</evidence>
<keyword evidence="3" id="KW-0949">S-adenosyl-L-methionine</keyword>
<dbReference type="GO" id="GO:0009307">
    <property type="term" value="P:DNA restriction-modification system"/>
    <property type="evidence" value="ECO:0007669"/>
    <property type="project" value="InterPro"/>
</dbReference>
<keyword evidence="2 4" id="KW-0808">Transferase</keyword>
<dbReference type="Gene3D" id="3.40.50.150">
    <property type="entry name" value="Vaccinia Virus protein VP39"/>
    <property type="match status" value="1"/>
</dbReference>
<gene>
    <name evidence="4" type="primary">fokIM</name>
    <name evidence="4" type="ORF">Mgrana_03252</name>
</gene>
<dbReference type="PRINTS" id="PR00505">
    <property type="entry name" value="D12N6MTFRASE"/>
</dbReference>
<comment type="caution">
    <text evidence="4">The sequence shown here is derived from an EMBL/GenBank/DDBJ whole genome shotgun (WGS) entry which is preliminary data.</text>
</comment>
<accession>A0A399F710</accession>
<organism evidence="4 5">
    <name type="scientific">Meiothermus granaticius NBRC 107808</name>
    <dbReference type="NCBI Taxonomy" id="1227551"/>
    <lineage>
        <taxon>Bacteria</taxon>
        <taxon>Thermotogati</taxon>
        <taxon>Deinococcota</taxon>
        <taxon>Deinococci</taxon>
        <taxon>Thermales</taxon>
        <taxon>Thermaceae</taxon>
        <taxon>Meiothermus</taxon>
    </lineage>
</organism>
<dbReference type="GO" id="GO:0032259">
    <property type="term" value="P:methylation"/>
    <property type="evidence" value="ECO:0007669"/>
    <property type="project" value="UniProtKB-KW"/>
</dbReference>
<dbReference type="AlphaFoldDB" id="A0A399F710"/>
<dbReference type="SUPFAM" id="SSF53335">
    <property type="entry name" value="S-adenosyl-L-methionine-dependent methyltransferases"/>
    <property type="match status" value="1"/>
</dbReference>
<dbReference type="InterPro" id="IPR029063">
    <property type="entry name" value="SAM-dependent_MTases_sf"/>
</dbReference>
<dbReference type="InterPro" id="IPR012327">
    <property type="entry name" value="MeTrfase_D12"/>
</dbReference>
<dbReference type="Proteomes" id="UP000266178">
    <property type="component" value="Unassembled WGS sequence"/>
</dbReference>
<protein>
    <submittedName>
        <fullName evidence="4">Modification methylase FokI</fullName>
        <ecNumber evidence="4">2.1.1.72</ecNumber>
    </submittedName>
</protein>
<evidence type="ECO:0000256" key="2">
    <source>
        <dbReference type="ARBA" id="ARBA00022679"/>
    </source>
</evidence>
<reference evidence="4 5" key="1">
    <citation type="submission" date="2018-08" db="EMBL/GenBank/DDBJ databases">
        <title>Meiothermus granaticius genome AF-68 sequencing project.</title>
        <authorList>
            <person name="Da Costa M.S."/>
            <person name="Albuquerque L."/>
            <person name="Raposo P."/>
            <person name="Froufe H.J.C."/>
            <person name="Barroso C.S."/>
            <person name="Egas C."/>
        </authorList>
    </citation>
    <scope>NUCLEOTIDE SEQUENCE [LARGE SCALE GENOMIC DNA]</scope>
    <source>
        <strain evidence="4 5">AF-68</strain>
    </source>
</reference>
<proteinExistence type="predicted"/>
<keyword evidence="5" id="KW-1185">Reference proteome</keyword>
<sequence length="360" mass="40622">MIKYIGSKRALLPWIVGVLEEIREIGQANSVVDLFSGSSRVGHALKARGFEVVANDLNSYAFVLARALVEADARQYDPHSVAGILDELMQLAPLAGWFTKANCEAARYFQPRNGAKIEAIREVIELKYSQDPLLKAILLTSLMLAADKVDSTTGVQMAYLKDWAPRAYNELRLEYPPLLPGVGKAFQGDALEMAGRLEADIFYLDPPYNQHSYLGNYHVWETLVRWDNPKTYGVAQKRIDVQERKSPFNSKRETKDAMTTVLSQIKAHHTVVSFNNEGFFTAEELESMLRDWGYVVRLSRPHQRYVGARIGIYNPRGEKVGQISHTENHEFLFVATHSHKVYKALQERSRGLAASQPALL</sequence>
<name>A0A399F710_9DEIN</name>
<dbReference type="Pfam" id="PF02086">
    <property type="entry name" value="MethyltransfD12"/>
    <property type="match status" value="1"/>
</dbReference>
<dbReference type="RefSeq" id="WP_119358667.1">
    <property type="nucleotide sequence ID" value="NZ_BJXM01000004.1"/>
</dbReference>
<dbReference type="OrthoDB" id="9805629at2"/>